<gene>
    <name evidence="2" type="ORF">HAKA00212_LOCUS9965</name>
</gene>
<protein>
    <submittedName>
        <fullName evidence="2">Uncharacterized protein</fullName>
    </submittedName>
</protein>
<reference evidence="2" key="1">
    <citation type="submission" date="2021-01" db="EMBL/GenBank/DDBJ databases">
        <authorList>
            <person name="Corre E."/>
            <person name="Pelletier E."/>
            <person name="Niang G."/>
            <person name="Scheremetjew M."/>
            <person name="Finn R."/>
            <person name="Kale V."/>
            <person name="Holt S."/>
            <person name="Cochrane G."/>
            <person name="Meng A."/>
            <person name="Brown T."/>
            <person name="Cohen L."/>
        </authorList>
    </citation>
    <scope>NUCLEOTIDE SEQUENCE</scope>
    <source>
        <strain evidence="2">CCMP3107</strain>
    </source>
</reference>
<feature type="region of interest" description="Disordered" evidence="1">
    <location>
        <begin position="133"/>
        <end position="158"/>
    </location>
</feature>
<feature type="compositionally biased region" description="Polar residues" evidence="1">
    <location>
        <begin position="524"/>
        <end position="534"/>
    </location>
</feature>
<sequence>MDLGLGQSNINMAAFQQHPQQQQQHRQQQLAMPSSMGGQQYSGQQHPQHFVSLYPGASTPNAQSAVYKNASQGMDNQGMPSQHQHQAMLQNQVRGIPQQAFVNGGNYILSLPPKQEAKPAVMNYLTGPPPPVVGGSLGHAHHQGGGGGGGGGRGGQPTARRRRLFQITRHSSHDPAASGAAVGRRRTYGESRDTKHKSFGQTSHGLFAPAVSNSIRAARNTVRQISLKRMFLAEDLLEASDDENRSSKDQSTLALAQAFQNKPYPETHHRNANGTLGPTGDVCRFSLWELGALLGPPPDHVGDGGGAGRDKRQLGKEGAGRATMAAAAAERERLAALRLVLFCAIQVSSCSTSWDYLVQQMPELLPDRTGPAGWTDKGSRIVRKISNLSLRATSSRHQILTRPLDESIGSSWRGTVPPLAAAVTRQRSDTPMLSDELQFFASPLPEAWERRGVNAATDPLLRGAEGGREPDELSEVDEGGQDCRQRARPPSVPGGKRPSYRVSMMGSTTTDDENNRLPYEQEETTNNLASSYNNDAAALVKKEEENNNQEPPPSKSQSTKKEDCVLM</sequence>
<feature type="region of interest" description="Disordered" evidence="1">
    <location>
        <begin position="16"/>
        <end position="45"/>
    </location>
</feature>
<feature type="compositionally biased region" description="Gly residues" evidence="1">
    <location>
        <begin position="143"/>
        <end position="155"/>
    </location>
</feature>
<accession>A0A7S3XSV3</accession>
<dbReference type="EMBL" id="HBIU01021258">
    <property type="protein sequence ID" value="CAE0631263.1"/>
    <property type="molecule type" value="Transcribed_RNA"/>
</dbReference>
<evidence type="ECO:0000256" key="1">
    <source>
        <dbReference type="SAM" id="MobiDB-lite"/>
    </source>
</evidence>
<evidence type="ECO:0000313" key="2">
    <source>
        <dbReference type="EMBL" id="CAE0631263.1"/>
    </source>
</evidence>
<feature type="region of interest" description="Disordered" evidence="1">
    <location>
        <begin position="459"/>
        <end position="567"/>
    </location>
</feature>
<name>A0A7S3XSV3_HETAK</name>
<feature type="compositionally biased region" description="Basic and acidic residues" evidence="1">
    <location>
        <begin position="308"/>
        <end position="318"/>
    </location>
</feature>
<proteinExistence type="predicted"/>
<dbReference type="AlphaFoldDB" id="A0A7S3XSV3"/>
<feature type="region of interest" description="Disordered" evidence="1">
    <location>
        <begin position="170"/>
        <end position="202"/>
    </location>
</feature>
<feature type="region of interest" description="Disordered" evidence="1">
    <location>
        <begin position="299"/>
        <end position="318"/>
    </location>
</feature>
<organism evidence="2">
    <name type="scientific">Heterosigma akashiwo</name>
    <name type="common">Chromophytic alga</name>
    <name type="synonym">Heterosigma carterae</name>
    <dbReference type="NCBI Taxonomy" id="2829"/>
    <lineage>
        <taxon>Eukaryota</taxon>
        <taxon>Sar</taxon>
        <taxon>Stramenopiles</taxon>
        <taxon>Ochrophyta</taxon>
        <taxon>Raphidophyceae</taxon>
        <taxon>Chattonellales</taxon>
        <taxon>Chattonellaceae</taxon>
        <taxon>Heterosigma</taxon>
    </lineage>
</organism>